<name>A0A8S5UT41_9CAUD</name>
<proteinExistence type="predicted"/>
<reference evidence="1" key="1">
    <citation type="journal article" date="2021" name="Proc. Natl. Acad. Sci. U.S.A.">
        <title>A Catalog of Tens of Thousands of Viruses from Human Metagenomes Reveals Hidden Associations with Chronic Diseases.</title>
        <authorList>
            <person name="Tisza M.J."/>
            <person name="Buck C.B."/>
        </authorList>
    </citation>
    <scope>NUCLEOTIDE SEQUENCE</scope>
    <source>
        <strain evidence="1">Ct4fm14</strain>
    </source>
</reference>
<dbReference type="EMBL" id="BK016135">
    <property type="protein sequence ID" value="DAF97655.1"/>
    <property type="molecule type" value="Genomic_DNA"/>
</dbReference>
<accession>A0A8S5UT41</accession>
<sequence length="92" mass="10558">MDNSKMGVDVVQCRKCVRRAEGTLLADLFDMGGLMPLYHYDRERGVLQINEDLLLYAVRLVNPMQREVPLELARRTSQGDWVPARRDADGRP</sequence>
<protein>
    <submittedName>
        <fullName evidence="1">PHD finger protein 12 MRG binding domain</fullName>
    </submittedName>
</protein>
<evidence type="ECO:0000313" key="1">
    <source>
        <dbReference type="EMBL" id="DAF97655.1"/>
    </source>
</evidence>
<organism evidence="1">
    <name type="scientific">Siphoviridae sp. ct4fm14</name>
    <dbReference type="NCBI Taxonomy" id="2825331"/>
    <lineage>
        <taxon>Viruses</taxon>
        <taxon>Duplodnaviria</taxon>
        <taxon>Heunggongvirae</taxon>
        <taxon>Uroviricota</taxon>
        <taxon>Caudoviricetes</taxon>
    </lineage>
</organism>